<evidence type="ECO:0000256" key="4">
    <source>
        <dbReference type="ARBA" id="ARBA00023033"/>
    </source>
</evidence>
<dbReference type="EMBL" id="VENP01000006">
    <property type="protein sequence ID" value="TNU76507.1"/>
    <property type="molecule type" value="Genomic_DNA"/>
</dbReference>
<keyword evidence="2" id="KW-0288">FMN</keyword>
<dbReference type="InterPro" id="IPR036661">
    <property type="entry name" value="Luciferase-like_sf"/>
</dbReference>
<proteinExistence type="predicted"/>
<name>A0A5C5BFD5_9MICO</name>
<gene>
    <name evidence="6" type="ORF">FH969_02940</name>
</gene>
<evidence type="ECO:0000256" key="1">
    <source>
        <dbReference type="ARBA" id="ARBA00022630"/>
    </source>
</evidence>
<dbReference type="GO" id="GO:0008726">
    <property type="term" value="F:alkanesulfonate monooxygenase activity"/>
    <property type="evidence" value="ECO:0007669"/>
    <property type="project" value="TreeGrafter"/>
</dbReference>
<dbReference type="Gene3D" id="3.20.20.30">
    <property type="entry name" value="Luciferase-like domain"/>
    <property type="match status" value="1"/>
</dbReference>
<dbReference type="PANTHER" id="PTHR42847">
    <property type="entry name" value="ALKANESULFONATE MONOOXYGENASE"/>
    <property type="match status" value="1"/>
</dbReference>
<dbReference type="PANTHER" id="PTHR42847:SF4">
    <property type="entry name" value="ALKANESULFONATE MONOOXYGENASE-RELATED"/>
    <property type="match status" value="1"/>
</dbReference>
<organism evidence="6 7">
    <name type="scientific">Miniimonas arenae</name>
    <dbReference type="NCBI Taxonomy" id="676201"/>
    <lineage>
        <taxon>Bacteria</taxon>
        <taxon>Bacillati</taxon>
        <taxon>Actinomycetota</taxon>
        <taxon>Actinomycetes</taxon>
        <taxon>Micrococcales</taxon>
        <taxon>Beutenbergiaceae</taxon>
        <taxon>Miniimonas</taxon>
    </lineage>
</organism>
<keyword evidence="4" id="KW-0503">Monooxygenase</keyword>
<dbReference type="InterPro" id="IPR011251">
    <property type="entry name" value="Luciferase-like_dom"/>
</dbReference>
<accession>A0A5C5BFD5</accession>
<dbReference type="GO" id="GO:0046306">
    <property type="term" value="P:alkanesulfonate catabolic process"/>
    <property type="evidence" value="ECO:0007669"/>
    <property type="project" value="TreeGrafter"/>
</dbReference>
<comment type="caution">
    <text evidence="6">The sequence shown here is derived from an EMBL/GenBank/DDBJ whole genome shotgun (WGS) entry which is preliminary data.</text>
</comment>
<evidence type="ECO:0000313" key="6">
    <source>
        <dbReference type="EMBL" id="TNU76507.1"/>
    </source>
</evidence>
<keyword evidence="1" id="KW-0285">Flavoprotein</keyword>
<sequence>MRYGFVGSFGSATELVRLAVEAEEHGWDGFFGWDGVSLGPAPTWDPFTLLGAVAAQTSRIRLGTLVLALPRRLPWELARQALTLDHLSGGRLVLPVGVGVTDDRAVAGVLGRGATPTDLRTRAALLDETLAVLDLAATAEPFSFTGEHYHIEEMQIAPAPLQRPHVPVWPVGAWPSVRSMRRAARWDGVVVQLRGERAMADPTPDDVRDLVAWLTRERGADEMAGFDVVLQGTFTGEADAAARAAAYEEAGATWWIDGRWEGEDAQFTRQLALVREGPPR</sequence>
<evidence type="ECO:0000256" key="2">
    <source>
        <dbReference type="ARBA" id="ARBA00022643"/>
    </source>
</evidence>
<dbReference type="InterPro" id="IPR050172">
    <property type="entry name" value="SsuD_RutA_monooxygenase"/>
</dbReference>
<dbReference type="SUPFAM" id="SSF51679">
    <property type="entry name" value="Bacterial luciferase-like"/>
    <property type="match status" value="1"/>
</dbReference>
<keyword evidence="7" id="KW-1185">Reference proteome</keyword>
<evidence type="ECO:0000256" key="3">
    <source>
        <dbReference type="ARBA" id="ARBA00023002"/>
    </source>
</evidence>
<reference evidence="6 7" key="1">
    <citation type="submission" date="2019-06" db="EMBL/GenBank/DDBJ databases">
        <title>Draft genome sequence of Miniimonas arenae KCTC 19750T isolated from sea sand.</title>
        <authorList>
            <person name="Park S.-J."/>
        </authorList>
    </citation>
    <scope>NUCLEOTIDE SEQUENCE [LARGE SCALE GENOMIC DNA]</scope>
    <source>
        <strain evidence="6 7">KCTC 19750</strain>
    </source>
</reference>
<feature type="domain" description="Luciferase-like" evidence="5">
    <location>
        <begin position="11"/>
        <end position="255"/>
    </location>
</feature>
<dbReference type="AlphaFoldDB" id="A0A5C5BFD5"/>
<keyword evidence="3" id="KW-0560">Oxidoreductase</keyword>
<dbReference type="Proteomes" id="UP000313849">
    <property type="component" value="Unassembled WGS sequence"/>
</dbReference>
<dbReference type="OrthoDB" id="5175259at2"/>
<dbReference type="Pfam" id="PF00296">
    <property type="entry name" value="Bac_luciferase"/>
    <property type="match status" value="1"/>
</dbReference>
<protein>
    <submittedName>
        <fullName evidence="6">LLM class flavin-dependent oxidoreductase</fullName>
    </submittedName>
</protein>
<evidence type="ECO:0000259" key="5">
    <source>
        <dbReference type="Pfam" id="PF00296"/>
    </source>
</evidence>
<evidence type="ECO:0000313" key="7">
    <source>
        <dbReference type="Proteomes" id="UP000313849"/>
    </source>
</evidence>
<dbReference type="RefSeq" id="WP_139986003.1">
    <property type="nucleotide sequence ID" value="NZ_VENP01000006.1"/>
</dbReference>